<dbReference type="Gene3D" id="3.40.1490.10">
    <property type="entry name" value="Bit1"/>
    <property type="match status" value="1"/>
</dbReference>
<accession>A0A848K7L3</accession>
<dbReference type="GO" id="GO:0004045">
    <property type="term" value="F:peptidyl-tRNA hydrolase activity"/>
    <property type="evidence" value="ECO:0007669"/>
    <property type="project" value="UniProtKB-EC"/>
</dbReference>
<comment type="catalytic activity">
    <reaction evidence="3">
        <text>an N-acyl-L-alpha-aminoacyl-tRNA + H2O = an N-acyl-L-amino acid + a tRNA + H(+)</text>
        <dbReference type="Rhea" id="RHEA:54448"/>
        <dbReference type="Rhea" id="RHEA-COMP:10123"/>
        <dbReference type="Rhea" id="RHEA-COMP:13883"/>
        <dbReference type="ChEBI" id="CHEBI:15377"/>
        <dbReference type="ChEBI" id="CHEBI:15378"/>
        <dbReference type="ChEBI" id="CHEBI:59874"/>
        <dbReference type="ChEBI" id="CHEBI:78442"/>
        <dbReference type="ChEBI" id="CHEBI:138191"/>
        <dbReference type="EC" id="3.1.1.29"/>
    </reaction>
</comment>
<evidence type="ECO:0000256" key="3">
    <source>
        <dbReference type="ARBA" id="ARBA00048707"/>
    </source>
</evidence>
<proteinExistence type="predicted"/>
<keyword evidence="5" id="KW-1185">Reference proteome</keyword>
<reference evidence="4 5" key="1">
    <citation type="submission" date="2019-05" db="EMBL/GenBank/DDBJ databases">
        <authorList>
            <person name="Lee S.D."/>
        </authorList>
    </citation>
    <scope>NUCLEOTIDE SEQUENCE [LARGE SCALE GENOMIC DNA]</scope>
    <source>
        <strain evidence="4 5">YC2-7</strain>
    </source>
</reference>
<dbReference type="Pfam" id="PF01981">
    <property type="entry name" value="PTH2"/>
    <property type="match status" value="1"/>
</dbReference>
<reference evidence="4 5" key="2">
    <citation type="submission" date="2020-06" db="EMBL/GenBank/DDBJ databases">
        <title>Antribacter stalactiti gen. nov., sp. nov., a new member of the family Nacardiaceae isolated from a cave.</title>
        <authorList>
            <person name="Kim I.S."/>
        </authorList>
    </citation>
    <scope>NUCLEOTIDE SEQUENCE [LARGE SCALE GENOMIC DNA]</scope>
    <source>
        <strain evidence="4 5">YC2-7</strain>
    </source>
</reference>
<dbReference type="InterPro" id="IPR023476">
    <property type="entry name" value="Pep_tRNA_hydro_II_dom_sf"/>
</dbReference>
<dbReference type="Proteomes" id="UP000535543">
    <property type="component" value="Unassembled WGS sequence"/>
</dbReference>
<gene>
    <name evidence="4" type="ORF">FGL95_05340</name>
</gene>
<dbReference type="AlphaFoldDB" id="A0A848K7L3"/>
<dbReference type="RefSeq" id="WP_169585263.1">
    <property type="nucleotide sequence ID" value="NZ_VCQU01000001.1"/>
</dbReference>
<evidence type="ECO:0000313" key="5">
    <source>
        <dbReference type="Proteomes" id="UP000535543"/>
    </source>
</evidence>
<dbReference type="SUPFAM" id="SSF102462">
    <property type="entry name" value="Peptidyl-tRNA hydrolase II"/>
    <property type="match status" value="1"/>
</dbReference>
<name>A0A848K7L3_9NOCA</name>
<protein>
    <recommendedName>
        <fullName evidence="1">peptidyl-tRNA hydrolase</fullName>
        <ecNumber evidence="1">3.1.1.29</ecNumber>
    </recommendedName>
</protein>
<evidence type="ECO:0000256" key="1">
    <source>
        <dbReference type="ARBA" id="ARBA00013260"/>
    </source>
</evidence>
<comment type="caution">
    <text evidence="4">The sequence shown here is derived from an EMBL/GenBank/DDBJ whole genome shotgun (WGS) entry which is preliminary data.</text>
</comment>
<evidence type="ECO:0000313" key="4">
    <source>
        <dbReference type="EMBL" id="NMN94461.1"/>
    </source>
</evidence>
<keyword evidence="2 4" id="KW-0378">Hydrolase</keyword>
<evidence type="ECO:0000256" key="2">
    <source>
        <dbReference type="ARBA" id="ARBA00022801"/>
    </source>
</evidence>
<sequence>MPLILHIPKVDPPLRSALLSAAAVATVALCYDERVAEGGPWHDEFRAWADDRIRKVARRARGAHWVAAQEVDGVTVEVGGAQARALVPGPVDELDPRIKRLQVGGTDLDHDDPGPPEPDVPVLWVNSSLEMTVGKAAAQVGHASMLLGMAMSKAQLAQWAAAGFACSVRDATAAQWAQLERSVGSGRGVAVRDAGFTEVAAGSMTVIAVPTEVRRRRWTWR</sequence>
<dbReference type="EMBL" id="VCQU01000001">
    <property type="protein sequence ID" value="NMN94461.1"/>
    <property type="molecule type" value="Genomic_DNA"/>
</dbReference>
<organism evidence="4 5">
    <name type="scientific">Antrihabitans stalactiti</name>
    <dbReference type="NCBI Taxonomy" id="2584121"/>
    <lineage>
        <taxon>Bacteria</taxon>
        <taxon>Bacillati</taxon>
        <taxon>Actinomycetota</taxon>
        <taxon>Actinomycetes</taxon>
        <taxon>Mycobacteriales</taxon>
        <taxon>Nocardiaceae</taxon>
        <taxon>Antrihabitans</taxon>
    </lineage>
</organism>
<dbReference type="InterPro" id="IPR002833">
    <property type="entry name" value="PTH2"/>
</dbReference>
<dbReference type="EC" id="3.1.1.29" evidence="1"/>